<evidence type="ECO:0000256" key="1">
    <source>
        <dbReference type="SAM" id="MobiDB-lite"/>
    </source>
</evidence>
<gene>
    <name evidence="2" type="ORF">PXEA_LOCUS20112</name>
</gene>
<feature type="region of interest" description="Disordered" evidence="1">
    <location>
        <begin position="15"/>
        <end position="41"/>
    </location>
</feature>
<dbReference type="AlphaFoldDB" id="A0A3S5A3E4"/>
<proteinExistence type="predicted"/>
<reference evidence="2" key="1">
    <citation type="submission" date="2018-11" db="EMBL/GenBank/DDBJ databases">
        <authorList>
            <consortium name="Pathogen Informatics"/>
        </authorList>
    </citation>
    <scope>NUCLEOTIDE SEQUENCE</scope>
</reference>
<keyword evidence="3" id="KW-1185">Reference proteome</keyword>
<evidence type="ECO:0000313" key="2">
    <source>
        <dbReference type="EMBL" id="VEL26672.1"/>
    </source>
</evidence>
<protein>
    <submittedName>
        <fullName evidence="2">Uncharacterized protein</fullName>
    </submittedName>
</protein>
<evidence type="ECO:0000313" key="3">
    <source>
        <dbReference type="Proteomes" id="UP000784294"/>
    </source>
</evidence>
<organism evidence="2 3">
    <name type="scientific">Protopolystoma xenopodis</name>
    <dbReference type="NCBI Taxonomy" id="117903"/>
    <lineage>
        <taxon>Eukaryota</taxon>
        <taxon>Metazoa</taxon>
        <taxon>Spiralia</taxon>
        <taxon>Lophotrochozoa</taxon>
        <taxon>Platyhelminthes</taxon>
        <taxon>Monogenea</taxon>
        <taxon>Polyopisthocotylea</taxon>
        <taxon>Polystomatidea</taxon>
        <taxon>Polystomatidae</taxon>
        <taxon>Protopolystoma</taxon>
    </lineage>
</organism>
<feature type="compositionally biased region" description="Basic and acidic residues" evidence="1">
    <location>
        <begin position="17"/>
        <end position="41"/>
    </location>
</feature>
<comment type="caution">
    <text evidence="2">The sequence shown here is derived from an EMBL/GenBank/DDBJ whole genome shotgun (WGS) entry which is preliminary data.</text>
</comment>
<dbReference type="Proteomes" id="UP000784294">
    <property type="component" value="Unassembled WGS sequence"/>
</dbReference>
<name>A0A3S5A3E4_9PLAT</name>
<accession>A0A3S5A3E4</accession>
<dbReference type="EMBL" id="CAAALY010081872">
    <property type="protein sequence ID" value="VEL26672.1"/>
    <property type="molecule type" value="Genomic_DNA"/>
</dbReference>
<sequence>MPRVELSAVAVGGLAEAKGRDDGTGEQTSRREEGLEPRRGREAEFVVATTDAHHFGPVLCALSSCPASRCCLRETAPANLRWLRGRTKAVRIGC</sequence>